<evidence type="ECO:0000256" key="9">
    <source>
        <dbReference type="ARBA" id="ARBA00023172"/>
    </source>
</evidence>
<accession>A0A4Y2D7A5</accession>
<keyword evidence="8" id="KW-0808">Transferase</keyword>
<dbReference type="AlphaFoldDB" id="A0A4Y2D7A5"/>
<evidence type="ECO:0000256" key="1">
    <source>
        <dbReference type="ARBA" id="ARBA00022722"/>
    </source>
</evidence>
<dbReference type="InterPro" id="IPR001584">
    <property type="entry name" value="Integrase_cat-core"/>
</dbReference>
<dbReference type="Pfam" id="PF00665">
    <property type="entry name" value="rve"/>
    <property type="match status" value="1"/>
</dbReference>
<dbReference type="SUPFAM" id="SSF53098">
    <property type="entry name" value="Ribonuclease H-like"/>
    <property type="match status" value="1"/>
</dbReference>
<reference evidence="13 14" key="1">
    <citation type="journal article" date="2019" name="Sci. Rep.">
        <title>Orb-weaving spider Araneus ventricosus genome elucidates the spidroin gene catalogue.</title>
        <authorList>
            <person name="Kono N."/>
            <person name="Nakamura H."/>
            <person name="Ohtoshi R."/>
            <person name="Moran D.A.P."/>
            <person name="Shinohara A."/>
            <person name="Yoshida Y."/>
            <person name="Fujiwara M."/>
            <person name="Mori M."/>
            <person name="Tomita M."/>
            <person name="Arakawa K."/>
        </authorList>
    </citation>
    <scope>NUCLEOTIDE SEQUENCE [LARGE SCALE GENOMIC DNA]</scope>
</reference>
<dbReference type="CDD" id="cd09272">
    <property type="entry name" value="RNase_HI_RT_Ty1"/>
    <property type="match status" value="1"/>
</dbReference>
<keyword evidence="9" id="KW-0233">DNA recombination</keyword>
<evidence type="ECO:0000259" key="12">
    <source>
        <dbReference type="PROSITE" id="PS50994"/>
    </source>
</evidence>
<evidence type="ECO:0000313" key="13">
    <source>
        <dbReference type="EMBL" id="GBM12551.1"/>
    </source>
</evidence>
<dbReference type="PROSITE" id="PS50994">
    <property type="entry name" value="INTEGRASE"/>
    <property type="match status" value="1"/>
</dbReference>
<evidence type="ECO:0000256" key="10">
    <source>
        <dbReference type="ARBA" id="ARBA00023268"/>
    </source>
</evidence>
<dbReference type="InterPro" id="IPR001739">
    <property type="entry name" value="Methyl_CpG_DNA-bd"/>
</dbReference>
<keyword evidence="7" id="KW-0695">RNA-directed DNA polymerase</keyword>
<keyword evidence="5" id="KW-0460">Magnesium</keyword>
<organism evidence="13 14">
    <name type="scientific">Araneus ventricosus</name>
    <name type="common">Orbweaver spider</name>
    <name type="synonym">Epeira ventricosa</name>
    <dbReference type="NCBI Taxonomy" id="182803"/>
    <lineage>
        <taxon>Eukaryota</taxon>
        <taxon>Metazoa</taxon>
        <taxon>Ecdysozoa</taxon>
        <taxon>Arthropoda</taxon>
        <taxon>Chelicerata</taxon>
        <taxon>Arachnida</taxon>
        <taxon>Araneae</taxon>
        <taxon>Araneomorphae</taxon>
        <taxon>Entelegynae</taxon>
        <taxon>Araneoidea</taxon>
        <taxon>Araneidae</taxon>
        <taxon>Araneus</taxon>
    </lineage>
</organism>
<dbReference type="GO" id="GO:0004519">
    <property type="term" value="F:endonuclease activity"/>
    <property type="evidence" value="ECO:0007669"/>
    <property type="project" value="UniProtKB-KW"/>
</dbReference>
<feature type="domain" description="Integrase catalytic" evidence="12">
    <location>
        <begin position="40"/>
        <end position="205"/>
    </location>
</feature>
<dbReference type="InterPro" id="IPR057670">
    <property type="entry name" value="SH3_retrovirus"/>
</dbReference>
<dbReference type="Gene3D" id="3.80.10.10">
    <property type="entry name" value="Ribonuclease Inhibitor"/>
    <property type="match status" value="2"/>
</dbReference>
<keyword evidence="10" id="KW-0511">Multifunctional enzyme</keyword>
<dbReference type="OrthoDB" id="6413714at2759"/>
<dbReference type="InterPro" id="IPR036397">
    <property type="entry name" value="RNaseH_sf"/>
</dbReference>
<dbReference type="Gene3D" id="3.30.890.10">
    <property type="entry name" value="Methyl-cpg-binding Protein 2, Chain A"/>
    <property type="match status" value="1"/>
</dbReference>
<keyword evidence="6" id="KW-0229">DNA integration</keyword>
<keyword evidence="3" id="KW-0255">Endonuclease</keyword>
<evidence type="ECO:0000256" key="3">
    <source>
        <dbReference type="ARBA" id="ARBA00022759"/>
    </source>
</evidence>
<dbReference type="InterPro" id="IPR006553">
    <property type="entry name" value="Leu-rich_rpt_Cys-con_subtyp"/>
</dbReference>
<keyword evidence="8" id="KW-0548">Nucleotidyltransferase</keyword>
<keyword evidence="14" id="KW-1185">Reference proteome</keyword>
<dbReference type="SUPFAM" id="SSF54171">
    <property type="entry name" value="DNA-binding domain"/>
    <property type="match status" value="1"/>
</dbReference>
<evidence type="ECO:0000256" key="2">
    <source>
        <dbReference type="ARBA" id="ARBA00022723"/>
    </source>
</evidence>
<dbReference type="PANTHER" id="PTHR42648">
    <property type="entry name" value="TRANSPOSASE, PUTATIVE-RELATED"/>
    <property type="match status" value="1"/>
</dbReference>
<dbReference type="PROSITE" id="PS50982">
    <property type="entry name" value="MBD"/>
    <property type="match status" value="1"/>
</dbReference>
<dbReference type="Pfam" id="PF07727">
    <property type="entry name" value="RVT_2"/>
    <property type="match status" value="1"/>
</dbReference>
<dbReference type="InterPro" id="IPR016177">
    <property type="entry name" value="DNA-bd_dom_sf"/>
</dbReference>
<evidence type="ECO:0000256" key="6">
    <source>
        <dbReference type="ARBA" id="ARBA00022908"/>
    </source>
</evidence>
<evidence type="ECO:0000256" key="5">
    <source>
        <dbReference type="ARBA" id="ARBA00022842"/>
    </source>
</evidence>
<evidence type="ECO:0000259" key="11">
    <source>
        <dbReference type="PROSITE" id="PS50982"/>
    </source>
</evidence>
<keyword evidence="2" id="KW-0479">Metal-binding</keyword>
<dbReference type="GO" id="GO:0016787">
    <property type="term" value="F:hydrolase activity"/>
    <property type="evidence" value="ECO:0007669"/>
    <property type="project" value="UniProtKB-KW"/>
</dbReference>
<dbReference type="Pfam" id="PF01429">
    <property type="entry name" value="MBD"/>
    <property type="match status" value="1"/>
</dbReference>
<dbReference type="Pfam" id="PF25597">
    <property type="entry name" value="SH3_retrovirus"/>
    <property type="match status" value="1"/>
</dbReference>
<dbReference type="GO" id="GO:0015074">
    <property type="term" value="P:DNA integration"/>
    <property type="evidence" value="ECO:0007669"/>
    <property type="project" value="UniProtKB-KW"/>
</dbReference>
<proteinExistence type="predicted"/>
<keyword evidence="4" id="KW-0378">Hydrolase</keyword>
<dbReference type="InterPro" id="IPR013103">
    <property type="entry name" value="RVT_2"/>
</dbReference>
<evidence type="ECO:0000256" key="8">
    <source>
        <dbReference type="ARBA" id="ARBA00022932"/>
    </source>
</evidence>
<dbReference type="PANTHER" id="PTHR42648:SF11">
    <property type="entry name" value="TRANSPOSON TY4-P GAG-POL POLYPROTEIN"/>
    <property type="match status" value="1"/>
</dbReference>
<dbReference type="GO" id="GO:0003887">
    <property type="term" value="F:DNA-directed DNA polymerase activity"/>
    <property type="evidence" value="ECO:0007669"/>
    <property type="project" value="UniProtKB-KW"/>
</dbReference>
<name>A0A4Y2D7A5_ARAVE</name>
<evidence type="ECO:0000256" key="4">
    <source>
        <dbReference type="ARBA" id="ARBA00022801"/>
    </source>
</evidence>
<dbReference type="EMBL" id="BGPR01000315">
    <property type="protein sequence ID" value="GBM12551.1"/>
    <property type="molecule type" value="Genomic_DNA"/>
</dbReference>
<dbReference type="SMART" id="SM00367">
    <property type="entry name" value="LRR_CC"/>
    <property type="match status" value="2"/>
</dbReference>
<feature type="domain" description="MBD" evidence="11">
    <location>
        <begin position="302"/>
        <end position="372"/>
    </location>
</feature>
<gene>
    <name evidence="13" type="primary">POLX_2086</name>
    <name evidence="13" type="ORF">AVEN_188714_1</name>
</gene>
<dbReference type="SUPFAM" id="SSF52047">
    <property type="entry name" value="RNI-like"/>
    <property type="match status" value="1"/>
</dbReference>
<comment type="caution">
    <text evidence="13">The sequence shown here is derived from an EMBL/GenBank/DDBJ whole genome shotgun (WGS) entry which is preliminary data.</text>
</comment>
<dbReference type="SUPFAM" id="SSF56672">
    <property type="entry name" value="DNA/RNA polymerases"/>
    <property type="match status" value="1"/>
</dbReference>
<dbReference type="InterPro" id="IPR039537">
    <property type="entry name" value="Retrotran_Ty1/copia-like"/>
</dbReference>
<dbReference type="GO" id="GO:0046872">
    <property type="term" value="F:metal ion binding"/>
    <property type="evidence" value="ECO:0007669"/>
    <property type="project" value="UniProtKB-KW"/>
</dbReference>
<evidence type="ECO:0000313" key="14">
    <source>
        <dbReference type="Proteomes" id="UP000499080"/>
    </source>
</evidence>
<keyword evidence="1" id="KW-0540">Nuclease</keyword>
<evidence type="ECO:0000256" key="7">
    <source>
        <dbReference type="ARBA" id="ARBA00022918"/>
    </source>
</evidence>
<dbReference type="InterPro" id="IPR043502">
    <property type="entry name" value="DNA/RNA_pol_sf"/>
</dbReference>
<dbReference type="InterPro" id="IPR012337">
    <property type="entry name" value="RNaseH-like_sf"/>
</dbReference>
<dbReference type="GO" id="GO:0003964">
    <property type="term" value="F:RNA-directed DNA polymerase activity"/>
    <property type="evidence" value="ECO:0007669"/>
    <property type="project" value="UniProtKB-KW"/>
</dbReference>
<dbReference type="Proteomes" id="UP000499080">
    <property type="component" value="Unassembled WGS sequence"/>
</dbReference>
<protein>
    <submittedName>
        <fullName evidence="13">Retrovirus-related Pol polyprotein from transposon TNT 1-94</fullName>
    </submittedName>
</protein>
<dbReference type="Gene3D" id="3.30.420.10">
    <property type="entry name" value="Ribonuclease H-like superfamily/Ribonuclease H"/>
    <property type="match status" value="1"/>
</dbReference>
<dbReference type="InterPro" id="IPR032675">
    <property type="entry name" value="LRR_dom_sf"/>
</dbReference>
<dbReference type="GO" id="GO:0006310">
    <property type="term" value="P:DNA recombination"/>
    <property type="evidence" value="ECO:0007669"/>
    <property type="project" value="UniProtKB-KW"/>
</dbReference>
<keyword evidence="8" id="KW-0239">DNA-directed DNA polymerase</keyword>
<dbReference type="GO" id="GO:0042575">
    <property type="term" value="C:DNA polymerase complex"/>
    <property type="evidence" value="ECO:0007669"/>
    <property type="project" value="UniProtKB-ARBA"/>
</dbReference>
<dbReference type="GO" id="GO:0003677">
    <property type="term" value="F:DNA binding"/>
    <property type="evidence" value="ECO:0007669"/>
    <property type="project" value="InterPro"/>
</dbReference>
<sequence length="1213" mass="139963">MSKHKSVIGLENLKGSLECCDICKVSKLTKKPSKELPERTTSQPLELIHMDVWGPSPIKSKSGISYFLSIIDDYTRKVHVYVMYNKKNVFKYFLQFKAMAERQLNRKIKRIRTDNGMEFISKEFTENLKSSGIKVERTNIYCPEMNGVAERYNRTALEGVRSLLNEGKLPANMWAEALLAFTYLKNRFIHRKTNKTPLELWCGKKPLIRHIKRYGCLAFAYVPKAHRNKLQNRSRPGVFIGYALKTVGYRIWYPDEDKVEETKHVFFNESKIGMDSFPNKNDSTSTVTFMPEQVEEYLTIEEKEPPIQESTSSIEWRRVTKKREKGKTAGRVDVYYYPKPGVRLRSLKEVKNCDNENINFDPKEFDFSTKRELKNLTDEDLSEESSEEEHSAMVTEIPKSYREAIVSSLKEKWINAMETEISILKDREVWEIVPRPRNKTVIGCRWVYSIKENAEGQILRYKARLVAQGFHQVEGLDYHETFSPVVNFTLVRMFFILLVIRENWIHKHIDIECAYLYGSLNEKLYLEQPEGFQEKPKADYVALLKKSLYGLHQSGRQWFKELDETFISIGFYKYKYTNCVYIYQSTVVILVYVDDLVIFAKNEESMKEVITKIKKKFKLRDLGEVKYLLGTEFEQIDGQVYLHQRKYINKLLKKFNVNICEKVKVPLSVGMNISKSSCPTNVQEKKFMEKFPYRQLIGSLMFLASRTRPDIQFAVTFLSQYCSNPGLNHWKAALQILKYVGSTSDLAIELSKANSNEFIAYTDSNWGACIDDRKSTSGYIIFLGGVPFSWKTTKQKCVALSTMEAEFIAMSETAIASLNLEDSSCSLDILSAIICCVPNVTCLNLRSTCCTDNLLSLIRKMCISLNTLNLSECKNITDAGMTNLCNVNKKDSGFDSLKVLNILKTQVTQKGFALLLKHLPSIQWLSYEGLSMILYSLHKSDVHNNPVRYNLRNFEYNQASITLKQVLEVWTVMCPFVTRVSIQDKIDENDLRLCTKFQCLKKLKIVSINYFPRETVISPFIILKGPMLTELEVMHATVSVERIVKLCYNLKRIFFFNVTFEDFSSSDLNGELNELNSLTSLTVKHLNLQRDFAFKSIILLIKASKGLNELYIHYVEHFSDTLADAILELPKLILVDFCFVDIGIPTLLRFFTCENMTKIRIDGCPLVSNEDSSIMRLVSDNQFGNTCSWVIDYSEIGSESVWDCSVWSGEISL</sequence>